<evidence type="ECO:0000256" key="4">
    <source>
        <dbReference type="ARBA" id="ARBA00022723"/>
    </source>
</evidence>
<accession>A0ABR5TQ34</accession>
<keyword evidence="3 13" id="KW-0540">Nuclease</keyword>
<keyword evidence="6 13" id="KW-0227">DNA damage</keyword>
<evidence type="ECO:0000256" key="5">
    <source>
        <dbReference type="ARBA" id="ARBA00022759"/>
    </source>
</evidence>
<dbReference type="EC" id="3.1.21.10" evidence="13 14"/>
<keyword evidence="8 13" id="KW-0460">Magnesium</keyword>
<evidence type="ECO:0000256" key="8">
    <source>
        <dbReference type="ARBA" id="ARBA00022842"/>
    </source>
</evidence>
<dbReference type="Gene3D" id="3.40.1350.10">
    <property type="match status" value="1"/>
</dbReference>
<keyword evidence="10 13" id="KW-0234">DNA repair</keyword>
<comment type="similarity">
    <text evidence="11 13">Belongs to the RecU family.</text>
</comment>
<evidence type="ECO:0000256" key="9">
    <source>
        <dbReference type="ARBA" id="ARBA00023172"/>
    </source>
</evidence>
<organism evidence="15 16">
    <name type="scientific">Gemelliphila asaccharolytica</name>
    <dbReference type="NCBI Taxonomy" id="502393"/>
    <lineage>
        <taxon>Bacteria</taxon>
        <taxon>Bacillati</taxon>
        <taxon>Bacillota</taxon>
        <taxon>Bacilli</taxon>
        <taxon>Bacillales</taxon>
        <taxon>Gemellaceae</taxon>
        <taxon>Gemelliphila</taxon>
    </lineage>
</organism>
<evidence type="ECO:0000256" key="1">
    <source>
        <dbReference type="ARBA" id="ARBA00004496"/>
    </source>
</evidence>
<feature type="binding site" evidence="13">
    <location>
        <position position="90"/>
    </location>
    <ligand>
        <name>Mg(2+)</name>
        <dbReference type="ChEBI" id="CHEBI:18420"/>
    </ligand>
</feature>
<keyword evidence="7 13" id="KW-0378">Hydrolase</keyword>
<evidence type="ECO:0000313" key="16">
    <source>
        <dbReference type="Proteomes" id="UP000070467"/>
    </source>
</evidence>
<keyword evidence="2 13" id="KW-0963">Cytoplasm</keyword>
<evidence type="ECO:0000256" key="3">
    <source>
        <dbReference type="ARBA" id="ARBA00022722"/>
    </source>
</evidence>
<evidence type="ECO:0000313" key="15">
    <source>
        <dbReference type="EMBL" id="KXB59018.1"/>
    </source>
</evidence>
<keyword evidence="16" id="KW-1185">Reference proteome</keyword>
<evidence type="ECO:0000256" key="2">
    <source>
        <dbReference type="ARBA" id="ARBA00022490"/>
    </source>
</evidence>
<reference evidence="15 16" key="1">
    <citation type="submission" date="2016-01" db="EMBL/GenBank/DDBJ databases">
        <authorList>
            <person name="Mitreva M."/>
            <person name="Pepin K.H."/>
            <person name="Mihindukulasuriya K.A."/>
            <person name="Fulton R."/>
            <person name="Fronick C."/>
            <person name="O'Laughlin M."/>
            <person name="Miner T."/>
            <person name="Herter B."/>
            <person name="Rosa B.A."/>
            <person name="Cordes M."/>
            <person name="Tomlinson C."/>
            <person name="Wollam A."/>
            <person name="Palsikar V.B."/>
            <person name="Mardis E.R."/>
            <person name="Wilson R.K."/>
        </authorList>
    </citation>
    <scope>NUCLEOTIDE SEQUENCE [LARGE SCALE GENOMIC DNA]</scope>
    <source>
        <strain evidence="15 16">KA00071</strain>
    </source>
</reference>
<protein>
    <recommendedName>
        <fullName evidence="12 13">Holliday junction resolvase RecU</fullName>
        <ecNumber evidence="13 14">3.1.21.10</ecNumber>
    </recommendedName>
    <alternativeName>
        <fullName evidence="13">Recombination protein U homolog</fullName>
    </alternativeName>
</protein>
<comment type="function">
    <text evidence="13">Endonuclease that resolves Holliday junction intermediates in genetic recombination. Cleaves mobile four-strand junctions by introducing symmetrical nicks in paired strands. Promotes annealing of linear ssDNA with homologous dsDNA. Required for DNA repair, homologous recombination and chromosome segregation.</text>
</comment>
<dbReference type="NCBIfam" id="NF002584">
    <property type="entry name" value="PRK02234.1-5"/>
    <property type="match status" value="1"/>
</dbReference>
<dbReference type="HAMAP" id="MF_00130">
    <property type="entry name" value="RecU"/>
    <property type="match status" value="1"/>
</dbReference>
<dbReference type="CDD" id="cd22354">
    <property type="entry name" value="RecU-like"/>
    <property type="match status" value="1"/>
</dbReference>
<dbReference type="EMBL" id="LSDB01000001">
    <property type="protein sequence ID" value="KXB59018.1"/>
    <property type="molecule type" value="Genomic_DNA"/>
</dbReference>
<feature type="binding site" evidence="13">
    <location>
        <position position="75"/>
    </location>
    <ligand>
        <name>Mg(2+)</name>
        <dbReference type="ChEBI" id="CHEBI:18420"/>
    </ligand>
</feature>
<feature type="binding site" evidence="13">
    <location>
        <position position="77"/>
    </location>
    <ligand>
        <name>Mg(2+)</name>
        <dbReference type="ChEBI" id="CHEBI:18420"/>
    </ligand>
</feature>
<dbReference type="PIRSF" id="PIRSF037785">
    <property type="entry name" value="RecU"/>
    <property type="match status" value="1"/>
</dbReference>
<comment type="catalytic activity">
    <reaction evidence="13">
        <text>Endonucleolytic cleavage at a junction such as a reciprocal single-stranded crossover between two homologous DNA duplexes (Holliday junction).</text>
        <dbReference type="EC" id="3.1.21.10"/>
    </reaction>
</comment>
<comment type="subcellular location">
    <subcellularLocation>
        <location evidence="1 13">Cytoplasm</location>
    </subcellularLocation>
</comment>
<evidence type="ECO:0000256" key="11">
    <source>
        <dbReference type="ARBA" id="ARBA00023447"/>
    </source>
</evidence>
<keyword evidence="5 13" id="KW-0255">Endonuclease</keyword>
<feature type="site" description="Transition state stabilizer" evidence="13">
    <location>
        <position position="92"/>
    </location>
</feature>
<keyword evidence="9 13" id="KW-0233">DNA recombination</keyword>
<dbReference type="RefSeq" id="WP_066128461.1">
    <property type="nucleotide sequence ID" value="NZ_KQ959854.1"/>
</dbReference>
<evidence type="ECO:0000256" key="13">
    <source>
        <dbReference type="HAMAP-Rule" id="MF_00130"/>
    </source>
</evidence>
<comment type="cofactor">
    <cofactor evidence="13">
        <name>Mg(2+)</name>
        <dbReference type="ChEBI" id="CHEBI:18420"/>
    </cofactor>
    <text evidence="13">Binds 1 Mg(2+) ion per subunit.</text>
</comment>
<evidence type="ECO:0000256" key="7">
    <source>
        <dbReference type="ARBA" id="ARBA00022801"/>
    </source>
</evidence>
<comment type="caution">
    <text evidence="15">The sequence shown here is derived from an EMBL/GenBank/DDBJ whole genome shotgun (WGS) entry which is preliminary data.</text>
</comment>
<dbReference type="InterPro" id="IPR011856">
    <property type="entry name" value="tRNA_endonuc-like_dom_sf"/>
</dbReference>
<dbReference type="InterPro" id="IPR011335">
    <property type="entry name" value="Restrct_endonuc-II-like"/>
</dbReference>
<dbReference type="NCBIfam" id="NF002581">
    <property type="entry name" value="PRK02234.1-2"/>
    <property type="match status" value="1"/>
</dbReference>
<dbReference type="Pfam" id="PF03838">
    <property type="entry name" value="RecU"/>
    <property type="match status" value="1"/>
</dbReference>
<sequence>MINYPNGNNRFSKKTSYSNRGMALENDINIANKYYLNEDIAVIHKKPIPIQIVDVDYPSRKNAIIKRAYYKVPSTTDYNGIFMGKYIDFEAKETVSTTSFALKNIHAHQLEHMDRVYRHGGIVFLIVRFKKLDTTFVLPYKNLISFCNRRINGGRKSITLEEFKEKSFEVDFSYKIRIDYLKIIKDKEREFLKDE</sequence>
<gene>
    <name evidence="13" type="primary">recU</name>
    <name evidence="15" type="ORF">HMPREF1871_00085</name>
</gene>
<evidence type="ECO:0000256" key="10">
    <source>
        <dbReference type="ARBA" id="ARBA00023204"/>
    </source>
</evidence>
<evidence type="ECO:0000256" key="12">
    <source>
        <dbReference type="ARBA" id="ARBA00029523"/>
    </source>
</evidence>
<dbReference type="NCBIfam" id="TIGR00648">
    <property type="entry name" value="recU"/>
    <property type="match status" value="1"/>
</dbReference>
<dbReference type="Proteomes" id="UP000070467">
    <property type="component" value="Unassembled WGS sequence"/>
</dbReference>
<name>A0ABR5TQ34_9BACL</name>
<evidence type="ECO:0000256" key="14">
    <source>
        <dbReference type="NCBIfam" id="TIGR00648"/>
    </source>
</evidence>
<feature type="binding site" evidence="13">
    <location>
        <position position="109"/>
    </location>
    <ligand>
        <name>Mg(2+)</name>
        <dbReference type="ChEBI" id="CHEBI:18420"/>
    </ligand>
</feature>
<dbReference type="InterPro" id="IPR004612">
    <property type="entry name" value="Resolv_RecU"/>
</dbReference>
<evidence type="ECO:0000256" key="6">
    <source>
        <dbReference type="ARBA" id="ARBA00022763"/>
    </source>
</evidence>
<dbReference type="SUPFAM" id="SSF52980">
    <property type="entry name" value="Restriction endonuclease-like"/>
    <property type="match status" value="1"/>
</dbReference>
<proteinExistence type="inferred from homology"/>
<keyword evidence="4 13" id="KW-0479">Metal-binding</keyword>